<dbReference type="Proteomes" id="UP001221898">
    <property type="component" value="Unassembled WGS sequence"/>
</dbReference>
<gene>
    <name evidence="2" type="ORF">AAFF_G00304510</name>
</gene>
<protein>
    <submittedName>
        <fullName evidence="2">Uncharacterized protein</fullName>
    </submittedName>
</protein>
<organism evidence="2 3">
    <name type="scientific">Aldrovandia affinis</name>
    <dbReference type="NCBI Taxonomy" id="143900"/>
    <lineage>
        <taxon>Eukaryota</taxon>
        <taxon>Metazoa</taxon>
        <taxon>Chordata</taxon>
        <taxon>Craniata</taxon>
        <taxon>Vertebrata</taxon>
        <taxon>Euteleostomi</taxon>
        <taxon>Actinopterygii</taxon>
        <taxon>Neopterygii</taxon>
        <taxon>Teleostei</taxon>
        <taxon>Notacanthiformes</taxon>
        <taxon>Halosauridae</taxon>
        <taxon>Aldrovandia</taxon>
    </lineage>
</organism>
<evidence type="ECO:0000313" key="3">
    <source>
        <dbReference type="Proteomes" id="UP001221898"/>
    </source>
</evidence>
<feature type="compositionally biased region" description="Polar residues" evidence="1">
    <location>
        <begin position="153"/>
        <end position="164"/>
    </location>
</feature>
<evidence type="ECO:0000256" key="1">
    <source>
        <dbReference type="SAM" id="MobiDB-lite"/>
    </source>
</evidence>
<dbReference type="AlphaFoldDB" id="A0AAD7SP78"/>
<accession>A0AAD7SP78</accession>
<reference evidence="2" key="1">
    <citation type="journal article" date="2023" name="Science">
        <title>Genome structures resolve the early diversification of teleost fishes.</title>
        <authorList>
            <person name="Parey E."/>
            <person name="Louis A."/>
            <person name="Montfort J."/>
            <person name="Bouchez O."/>
            <person name="Roques C."/>
            <person name="Iampietro C."/>
            <person name="Lluch J."/>
            <person name="Castinel A."/>
            <person name="Donnadieu C."/>
            <person name="Desvignes T."/>
            <person name="Floi Bucao C."/>
            <person name="Jouanno E."/>
            <person name="Wen M."/>
            <person name="Mejri S."/>
            <person name="Dirks R."/>
            <person name="Jansen H."/>
            <person name="Henkel C."/>
            <person name="Chen W.J."/>
            <person name="Zahm M."/>
            <person name="Cabau C."/>
            <person name="Klopp C."/>
            <person name="Thompson A.W."/>
            <person name="Robinson-Rechavi M."/>
            <person name="Braasch I."/>
            <person name="Lecointre G."/>
            <person name="Bobe J."/>
            <person name="Postlethwait J.H."/>
            <person name="Berthelot C."/>
            <person name="Roest Crollius H."/>
            <person name="Guiguen Y."/>
        </authorList>
    </citation>
    <scope>NUCLEOTIDE SEQUENCE</scope>
    <source>
        <strain evidence="2">NC1722</strain>
    </source>
</reference>
<feature type="region of interest" description="Disordered" evidence="1">
    <location>
        <begin position="1"/>
        <end position="61"/>
    </location>
</feature>
<name>A0AAD7SP78_9TELE</name>
<keyword evidence="3" id="KW-1185">Reference proteome</keyword>
<proteinExistence type="predicted"/>
<dbReference type="EMBL" id="JAINUG010000044">
    <property type="protein sequence ID" value="KAJ8406220.1"/>
    <property type="molecule type" value="Genomic_DNA"/>
</dbReference>
<comment type="caution">
    <text evidence="2">The sequence shown here is derived from an EMBL/GenBank/DDBJ whole genome shotgun (WGS) entry which is preliminary data.</text>
</comment>
<sequence length="200" mass="21162">MLGNQAARTKLSKSGPSRAGCLTAGLPIPGADSEGERYLSPGEAAPPRGGPQSALSGFDRDGRSAVGEPIIAMATREECQHLGCYGGAPPPSWPADASPALVSELILINGVLRQQGEGGASLLQCYIRARRGPPARPHSYRAPTLLCLARPQARSTPRPRSQSRGRALCPVEQTPVTRERISRLRRRDESARSGLLPTLG</sequence>
<evidence type="ECO:0000313" key="2">
    <source>
        <dbReference type="EMBL" id="KAJ8406220.1"/>
    </source>
</evidence>
<feature type="region of interest" description="Disordered" evidence="1">
    <location>
        <begin position="151"/>
        <end position="172"/>
    </location>
</feature>